<keyword evidence="6" id="KW-0333">Golgi apparatus</keyword>
<evidence type="ECO:0000256" key="2">
    <source>
        <dbReference type="ARBA" id="ARBA00022676"/>
    </source>
</evidence>
<name>A0A512E2X0_9PROT</name>
<keyword evidence="5 9" id="KW-1133">Transmembrane helix</keyword>
<evidence type="ECO:0000256" key="5">
    <source>
        <dbReference type="ARBA" id="ARBA00022989"/>
    </source>
</evidence>
<organism evidence="10 11">
    <name type="scientific">Skermanella aerolata</name>
    <dbReference type="NCBI Taxonomy" id="393310"/>
    <lineage>
        <taxon>Bacteria</taxon>
        <taxon>Pseudomonadati</taxon>
        <taxon>Pseudomonadota</taxon>
        <taxon>Alphaproteobacteria</taxon>
        <taxon>Rhodospirillales</taxon>
        <taxon>Azospirillaceae</taxon>
        <taxon>Skermanella</taxon>
    </lineage>
</organism>
<dbReference type="GO" id="GO:0016757">
    <property type="term" value="F:glycosyltransferase activity"/>
    <property type="evidence" value="ECO:0007669"/>
    <property type="project" value="UniProtKB-KW"/>
</dbReference>
<dbReference type="GO" id="GO:0071555">
    <property type="term" value="P:cell wall organization"/>
    <property type="evidence" value="ECO:0007669"/>
    <property type="project" value="UniProtKB-KW"/>
</dbReference>
<dbReference type="Gene3D" id="3.90.550.10">
    <property type="entry name" value="Spore Coat Polysaccharide Biosynthesis Protein SpsA, Chain A"/>
    <property type="match status" value="1"/>
</dbReference>
<gene>
    <name evidence="10" type="ORF">SAE02_72190</name>
</gene>
<accession>A0A512E2X0</accession>
<keyword evidence="8" id="KW-0961">Cell wall biogenesis/degradation</keyword>
<keyword evidence="7 9" id="KW-0472">Membrane</keyword>
<dbReference type="InterPro" id="IPR029044">
    <property type="entry name" value="Nucleotide-diphossugar_trans"/>
</dbReference>
<dbReference type="PANTHER" id="PTHR32044:SF80">
    <property type="entry name" value="XYLOGLUCAN GLYCOSYLTRANSFERASE 2-RELATED"/>
    <property type="match status" value="1"/>
</dbReference>
<comment type="subcellular location">
    <subcellularLocation>
        <location evidence="1">Golgi apparatus membrane</location>
        <topology evidence="1">Multi-pass membrane protein</topology>
    </subcellularLocation>
</comment>
<dbReference type="Pfam" id="PF13641">
    <property type="entry name" value="Glyco_tranf_2_3"/>
    <property type="match status" value="1"/>
</dbReference>
<keyword evidence="2" id="KW-0328">Glycosyltransferase</keyword>
<keyword evidence="11" id="KW-1185">Reference proteome</keyword>
<feature type="transmembrane region" description="Helical" evidence="9">
    <location>
        <begin position="323"/>
        <end position="343"/>
    </location>
</feature>
<dbReference type="RefSeq" id="WP_044431481.1">
    <property type="nucleotide sequence ID" value="NZ_BJYZ01000061.1"/>
</dbReference>
<protein>
    <submittedName>
        <fullName evidence="10">Glucosyltransferase</fullName>
    </submittedName>
</protein>
<dbReference type="PANTHER" id="PTHR32044">
    <property type="entry name" value="GLUCOMANNAN 4-BETA-MANNOSYLTRANSFERASE 9"/>
    <property type="match status" value="1"/>
</dbReference>
<comment type="caution">
    <text evidence="10">The sequence shown here is derived from an EMBL/GenBank/DDBJ whole genome shotgun (WGS) entry which is preliminary data.</text>
</comment>
<sequence length="499" mass="54343">MPVLTVVQWVLYLLLSVSLVMLFALSCNLLGLSIAFIRSRRKPVPPQAAVETAAEIVEYPRVLVQLPAFNEGMLIERAIQAAAMDWPRDRLTIQVLDDSTDGSEALSRRFAEELRLTGVDIEVIHRRDRTGFKAGALANGLLRDDSPYIAVFDADFVPPADFLKRTVPVLMADSELAFVQARWEHLNAGQNMLTRAQAVMLDAHFGVEQSVRFATGMILPFNGTCGVWRRDAIDDAGGWTADTLTEDLDLAIRAHLAGWRAAYLPQVTAAGELPTTLAAWRTQQHRWNKGFAQVARKLLPSVWRSDLPPLFKLALTLEVGQSLFCPLAALCLTTSLSLLWLNAGQQPLALSLLGLIATAMGVFSATTFVTLGQLALGRYPRSAIPLSILAAMTLTSGLILSNSRAVFEAAMGKQSPFVRTPKMGGTGIAPSVRTPRVASTGPTGIPEIVLGSCLFFTMVLREGWYSPLLGTTIIGLAVVGIALLRERWQVMRTEAPVNM</sequence>
<feature type="transmembrane region" description="Helical" evidence="9">
    <location>
        <begin position="12"/>
        <end position="37"/>
    </location>
</feature>
<reference evidence="10 11" key="1">
    <citation type="submission" date="2019-07" db="EMBL/GenBank/DDBJ databases">
        <title>Whole genome shotgun sequence of Skermanella aerolata NBRC 106429.</title>
        <authorList>
            <person name="Hosoyama A."/>
            <person name="Uohara A."/>
            <person name="Ohji S."/>
            <person name="Ichikawa N."/>
        </authorList>
    </citation>
    <scope>NUCLEOTIDE SEQUENCE [LARGE SCALE GENOMIC DNA]</scope>
    <source>
        <strain evidence="10 11">NBRC 106429</strain>
    </source>
</reference>
<evidence type="ECO:0000256" key="6">
    <source>
        <dbReference type="ARBA" id="ARBA00023034"/>
    </source>
</evidence>
<dbReference type="FunFam" id="3.90.550.10:FF:000057">
    <property type="entry name" value="Glycosyltransferase-like protein, family 2"/>
    <property type="match status" value="1"/>
</dbReference>
<feature type="transmembrane region" description="Helical" evidence="9">
    <location>
        <begin position="349"/>
        <end position="371"/>
    </location>
</feature>
<evidence type="ECO:0000256" key="7">
    <source>
        <dbReference type="ARBA" id="ARBA00023136"/>
    </source>
</evidence>
<dbReference type="AlphaFoldDB" id="A0A512E2X0"/>
<evidence type="ECO:0000313" key="10">
    <source>
        <dbReference type="EMBL" id="GEO43071.1"/>
    </source>
</evidence>
<dbReference type="Proteomes" id="UP000321523">
    <property type="component" value="Unassembled WGS sequence"/>
</dbReference>
<evidence type="ECO:0000256" key="3">
    <source>
        <dbReference type="ARBA" id="ARBA00022679"/>
    </source>
</evidence>
<feature type="transmembrane region" description="Helical" evidence="9">
    <location>
        <begin position="383"/>
        <end position="401"/>
    </location>
</feature>
<evidence type="ECO:0000313" key="11">
    <source>
        <dbReference type="Proteomes" id="UP000321523"/>
    </source>
</evidence>
<evidence type="ECO:0000256" key="4">
    <source>
        <dbReference type="ARBA" id="ARBA00022692"/>
    </source>
</evidence>
<dbReference type="EMBL" id="BJYZ01000061">
    <property type="protein sequence ID" value="GEO43071.1"/>
    <property type="molecule type" value="Genomic_DNA"/>
</dbReference>
<dbReference type="SUPFAM" id="SSF53448">
    <property type="entry name" value="Nucleotide-diphospho-sugar transferases"/>
    <property type="match status" value="1"/>
</dbReference>
<proteinExistence type="predicted"/>
<keyword evidence="3 10" id="KW-0808">Transferase</keyword>
<evidence type="ECO:0000256" key="8">
    <source>
        <dbReference type="ARBA" id="ARBA00023316"/>
    </source>
</evidence>
<feature type="transmembrane region" description="Helical" evidence="9">
    <location>
        <begin position="464"/>
        <end position="484"/>
    </location>
</feature>
<evidence type="ECO:0000256" key="1">
    <source>
        <dbReference type="ARBA" id="ARBA00004653"/>
    </source>
</evidence>
<evidence type="ECO:0000256" key="9">
    <source>
        <dbReference type="SAM" id="Phobius"/>
    </source>
</evidence>
<keyword evidence="4 9" id="KW-0812">Transmembrane</keyword>